<name>A0A0F9SHL7_9ZZZZ</name>
<dbReference type="EMBL" id="LAZR01001964">
    <property type="protein sequence ID" value="KKN36461.1"/>
    <property type="molecule type" value="Genomic_DNA"/>
</dbReference>
<accession>A0A0F9SHL7</accession>
<gene>
    <name evidence="1" type="ORF">LCGC14_0773450</name>
</gene>
<organism evidence="1">
    <name type="scientific">marine sediment metagenome</name>
    <dbReference type="NCBI Taxonomy" id="412755"/>
    <lineage>
        <taxon>unclassified sequences</taxon>
        <taxon>metagenomes</taxon>
        <taxon>ecological metagenomes</taxon>
    </lineage>
</organism>
<proteinExistence type="predicted"/>
<evidence type="ECO:0000313" key="1">
    <source>
        <dbReference type="EMBL" id="KKN36461.1"/>
    </source>
</evidence>
<sequence length="63" mass="7466">MFCLRKNQSPNIPVVHKDEAFMIKRMRSEIIKIWDWLIIDFEKLMLSASKGRLNLQAQPIPIL</sequence>
<dbReference type="AlphaFoldDB" id="A0A0F9SHL7"/>
<protein>
    <submittedName>
        <fullName evidence="1">Uncharacterized protein</fullName>
    </submittedName>
</protein>
<reference evidence="1" key="1">
    <citation type="journal article" date="2015" name="Nature">
        <title>Complex archaea that bridge the gap between prokaryotes and eukaryotes.</title>
        <authorList>
            <person name="Spang A."/>
            <person name="Saw J.H."/>
            <person name="Jorgensen S.L."/>
            <person name="Zaremba-Niedzwiedzka K."/>
            <person name="Martijn J."/>
            <person name="Lind A.E."/>
            <person name="van Eijk R."/>
            <person name="Schleper C."/>
            <person name="Guy L."/>
            <person name="Ettema T.J."/>
        </authorList>
    </citation>
    <scope>NUCLEOTIDE SEQUENCE</scope>
</reference>
<comment type="caution">
    <text evidence="1">The sequence shown here is derived from an EMBL/GenBank/DDBJ whole genome shotgun (WGS) entry which is preliminary data.</text>
</comment>